<keyword evidence="2" id="KW-1185">Reference proteome</keyword>
<comment type="caution">
    <text evidence="1">The sequence shown here is derived from an EMBL/GenBank/DDBJ whole genome shotgun (WGS) entry which is preliminary data.</text>
</comment>
<name>A0ACC2ZMR2_9PEZI</name>
<accession>A0ACC2ZMR2</accession>
<dbReference type="EMBL" id="JAPDRP010000002">
    <property type="protein sequence ID" value="KAJ9648782.1"/>
    <property type="molecule type" value="Genomic_DNA"/>
</dbReference>
<evidence type="ECO:0000313" key="2">
    <source>
        <dbReference type="Proteomes" id="UP001172680"/>
    </source>
</evidence>
<organism evidence="1 2">
    <name type="scientific">Coniosporium tulheliwenetii</name>
    <dbReference type="NCBI Taxonomy" id="3383036"/>
    <lineage>
        <taxon>Eukaryota</taxon>
        <taxon>Fungi</taxon>
        <taxon>Dikarya</taxon>
        <taxon>Ascomycota</taxon>
        <taxon>Pezizomycotina</taxon>
        <taxon>Dothideomycetes</taxon>
        <taxon>Dothideomycetes incertae sedis</taxon>
        <taxon>Coniosporium</taxon>
    </lineage>
</organism>
<protein>
    <submittedName>
        <fullName evidence="1">Uncharacterized protein</fullName>
    </submittedName>
</protein>
<evidence type="ECO:0000313" key="1">
    <source>
        <dbReference type="EMBL" id="KAJ9648782.1"/>
    </source>
</evidence>
<dbReference type="Proteomes" id="UP001172680">
    <property type="component" value="Unassembled WGS sequence"/>
</dbReference>
<reference evidence="1" key="1">
    <citation type="submission" date="2022-10" db="EMBL/GenBank/DDBJ databases">
        <title>Culturing micro-colonial fungi from biological soil crusts in the Mojave desert and describing Neophaeococcomyces mojavensis, and introducing the new genera and species Taxawa tesnikishii.</title>
        <authorList>
            <person name="Kurbessoian T."/>
            <person name="Stajich J.E."/>
        </authorList>
    </citation>
    <scope>NUCLEOTIDE SEQUENCE</scope>
    <source>
        <strain evidence="1">JES_115</strain>
    </source>
</reference>
<sequence>MASSVVCNGKTYKCTGLVGYGLVPSVVIDPSSWKKNEDGTYRGVAWCLPDRGWNREGTLNFQNRVHKIELEFTEKSDATAENPSDPNLKLRYVDTILFTGPDDTPTTGLDANGQVSYPGFPDLPAVTFRGDGFGQDGPESRRIAVDCEGLVLGSNGTFWVSEEYGPYIYQFSSEGRMLQAIRPPDAYIPRRNGTVSFSSASLSIFDRKAGVAAIDPEDPESGRGNNQGFEGLTILHDGKKLYALLQSALNQEGGKKRKTRRHARLIEYDISEAGTAVYAHEYVVRLPLYDDKKAAGQSDILYVGNKQFLILARDSNAGHGSENLESESLYRQVDIFDISEATDIKSDEYDHATGAIASQDGKLVSGIVPAEYCEFVNINDNSELAKFKLHNGGAQDAGLLNEKWESVSLVPVEPKADGSQSSNDGKEYFMICFSDNDFITQDGRMNFGKYHYQDASGFEVDSQTSAANQSHKKPQLPKPPPPLPPDSHLHDQGAHLRNPHRHRPGSSCELKSQIYFSSGTTHTASIDVSKNTDFSHNNNGLGLLLIELSRPNINAPLNFNATAYEEGGVGSGNRYFIQRPIDFAARPEFMDGRVWTWKQWNTSDSNYVGHTEWQVVRRFA</sequence>
<gene>
    <name evidence="1" type="ORF">H2199_000695</name>
</gene>
<proteinExistence type="predicted"/>